<feature type="region of interest" description="Disordered" evidence="1">
    <location>
        <begin position="32"/>
        <end position="55"/>
    </location>
</feature>
<dbReference type="PATRIC" id="fig|1316928.3.peg.3228"/>
<reference evidence="2 3" key="1">
    <citation type="journal article" date="2013" name="Genome Announc.">
        <title>Draft Genome Sequence of a Benzothiophene-Desulfurizing Bacterium, Gordona terrae Strain C-6.</title>
        <authorList>
            <person name="Wang W."/>
            <person name="Ma T."/>
            <person name="Ren Y."/>
            <person name="Li G."/>
        </authorList>
    </citation>
    <scope>NUCLEOTIDE SEQUENCE [LARGE SCALE GENOMIC DNA]</scope>
    <source>
        <strain evidence="2 3">C-6</strain>
    </source>
</reference>
<dbReference type="PROSITE" id="PS51257">
    <property type="entry name" value="PROKAR_LIPOPROTEIN"/>
    <property type="match status" value="1"/>
</dbReference>
<evidence type="ECO:0000313" key="3">
    <source>
        <dbReference type="Proteomes" id="UP000013569"/>
    </source>
</evidence>
<dbReference type="Proteomes" id="UP000013569">
    <property type="component" value="Unassembled WGS sequence"/>
</dbReference>
<name>R7Y701_9ACTN</name>
<dbReference type="OrthoDB" id="5118825at2"/>
<dbReference type="RefSeq" id="WP_010843601.1">
    <property type="nucleotide sequence ID" value="NZ_AQPW01000020.1"/>
</dbReference>
<evidence type="ECO:0000256" key="1">
    <source>
        <dbReference type="SAM" id="MobiDB-lite"/>
    </source>
</evidence>
<dbReference type="EMBL" id="AQPW01000020">
    <property type="protein sequence ID" value="EON31792.1"/>
    <property type="molecule type" value="Genomic_DNA"/>
</dbReference>
<comment type="caution">
    <text evidence="2">The sequence shown here is derived from an EMBL/GenBank/DDBJ whole genome shotgun (WGS) entry which is preliminary data.</text>
</comment>
<protein>
    <recommendedName>
        <fullName evidence="4">Lipoprotein</fullName>
    </recommendedName>
</protein>
<proteinExistence type="predicted"/>
<feature type="compositionally biased region" description="Low complexity" evidence="1">
    <location>
        <begin position="37"/>
        <end position="46"/>
    </location>
</feature>
<accession>R7Y701</accession>
<evidence type="ECO:0000313" key="2">
    <source>
        <dbReference type="EMBL" id="EON31792.1"/>
    </source>
</evidence>
<organism evidence="2 3">
    <name type="scientific">Gordonia terrae C-6</name>
    <dbReference type="NCBI Taxonomy" id="1316928"/>
    <lineage>
        <taxon>Bacteria</taxon>
        <taxon>Bacillati</taxon>
        <taxon>Actinomycetota</taxon>
        <taxon>Actinomycetes</taxon>
        <taxon>Mycobacteriales</taxon>
        <taxon>Gordoniaceae</taxon>
        <taxon>Gordonia</taxon>
    </lineage>
</organism>
<dbReference type="AlphaFoldDB" id="R7Y701"/>
<gene>
    <name evidence="2" type="ORF">GTC6_15988</name>
</gene>
<evidence type="ECO:0008006" key="4">
    <source>
        <dbReference type="Google" id="ProtNLM"/>
    </source>
</evidence>
<sequence length="176" mass="18496">MLRNRWRPWWAGVAAVLGLAGLLACGTPAPTERVPVSSTADSSSPSQPTKVLTTGPRRDIEPVAARFPALADSTVDGWAAGTLGDASTGRVPGPSTYWFDAVVTAGADQVAEWVQEYDATPVPHPDPPVSALHDLVPAGELLGSPELDRAFSSTQWRARVYLSPASGRVVVLGIDD</sequence>